<protein>
    <submittedName>
        <fullName evidence="8">Cyclin-D5-1 isoform X1</fullName>
    </submittedName>
</protein>
<dbReference type="InterPro" id="IPR006671">
    <property type="entry name" value="Cyclin_N"/>
</dbReference>
<evidence type="ECO:0000256" key="2">
    <source>
        <dbReference type="ARBA" id="ARBA00022618"/>
    </source>
</evidence>
<organism evidence="7 8">
    <name type="scientific">Dioscorea cayennensis subsp. rotundata</name>
    <name type="common">White Guinea yam</name>
    <name type="synonym">Dioscorea rotundata</name>
    <dbReference type="NCBI Taxonomy" id="55577"/>
    <lineage>
        <taxon>Eukaryota</taxon>
        <taxon>Viridiplantae</taxon>
        <taxon>Streptophyta</taxon>
        <taxon>Embryophyta</taxon>
        <taxon>Tracheophyta</taxon>
        <taxon>Spermatophyta</taxon>
        <taxon>Magnoliopsida</taxon>
        <taxon>Liliopsida</taxon>
        <taxon>Dioscoreales</taxon>
        <taxon>Dioscoreaceae</taxon>
        <taxon>Dioscorea</taxon>
    </lineage>
</organism>
<dbReference type="FunFam" id="1.10.472.10:FF:000069">
    <property type="entry name" value="Cyclin-D5-1"/>
    <property type="match status" value="1"/>
</dbReference>
<dbReference type="AlphaFoldDB" id="A0AB40D4C5"/>
<keyword evidence="3 5" id="KW-0195">Cyclin</keyword>
<dbReference type="SUPFAM" id="SSF47954">
    <property type="entry name" value="Cyclin-like"/>
    <property type="match status" value="2"/>
</dbReference>
<dbReference type="InterPro" id="IPR013763">
    <property type="entry name" value="Cyclin-like_dom"/>
</dbReference>
<name>A0AB40D4C5_DIOCR</name>
<dbReference type="PROSITE" id="PS00292">
    <property type="entry name" value="CYCLINS"/>
    <property type="match status" value="1"/>
</dbReference>
<dbReference type="GeneID" id="120283609"/>
<reference evidence="8" key="1">
    <citation type="submission" date="2025-08" db="UniProtKB">
        <authorList>
            <consortium name="RefSeq"/>
        </authorList>
    </citation>
    <scope>IDENTIFICATION</scope>
</reference>
<evidence type="ECO:0000256" key="4">
    <source>
        <dbReference type="ARBA" id="ARBA00023306"/>
    </source>
</evidence>
<dbReference type="SMART" id="SM00385">
    <property type="entry name" value="CYCLIN"/>
    <property type="match status" value="2"/>
</dbReference>
<feature type="domain" description="Cyclin-like" evidence="6">
    <location>
        <begin position="195"/>
        <end position="283"/>
    </location>
</feature>
<feature type="domain" description="Cyclin-like" evidence="6">
    <location>
        <begin position="96"/>
        <end position="182"/>
    </location>
</feature>
<sequence>MGDSECSFSISNLMCQEDRALLDDEDEEEEEDEEKSEVFLVLKDSETEDDEYIESLFSREASFDGRGVDSLAGNESSLLLVAGGDWLKCARSDAIQWMLRTKACLGFSIQTALLAVSYLDRFLARRSIEEGKCWAVKLAAVACLSLAAKMEELRVPALSEFRLEEYQFRSDIIQRMELLILNTLEWRMSSVTPFAYLSYFTAKFQFGSELKDLLPKAIALIFSTIEVMNLVDHRASEIAAAAILAASNQRLTKKLMESKMSSISLCASLQSEHVFACYTMMVQKSHKVGLKTSKILISSDLSTNRESGNSSIDVINVVAASSKRRRLE</sequence>
<dbReference type="GO" id="GO:0051301">
    <property type="term" value="P:cell division"/>
    <property type="evidence" value="ECO:0007669"/>
    <property type="project" value="UniProtKB-KW"/>
</dbReference>
<dbReference type="InterPro" id="IPR048258">
    <property type="entry name" value="Cyclins_cyclin-box"/>
</dbReference>
<dbReference type="RefSeq" id="XP_039146248.1">
    <property type="nucleotide sequence ID" value="XM_039290314.1"/>
</dbReference>
<keyword evidence="7" id="KW-1185">Reference proteome</keyword>
<evidence type="ECO:0000256" key="5">
    <source>
        <dbReference type="RuleBase" id="RU000383"/>
    </source>
</evidence>
<evidence type="ECO:0000313" key="8">
    <source>
        <dbReference type="RefSeq" id="XP_039146248.1"/>
    </source>
</evidence>
<keyword evidence="4" id="KW-0131">Cell cycle</keyword>
<dbReference type="Gene3D" id="1.10.472.10">
    <property type="entry name" value="Cyclin-like"/>
    <property type="match status" value="2"/>
</dbReference>
<comment type="similarity">
    <text evidence="1">Belongs to the cyclin family. Cyclin D subfamily.</text>
</comment>
<dbReference type="Pfam" id="PF00134">
    <property type="entry name" value="Cyclin_N"/>
    <property type="match status" value="1"/>
</dbReference>
<proteinExistence type="inferred from homology"/>
<dbReference type="PANTHER" id="PTHR10177">
    <property type="entry name" value="CYCLINS"/>
    <property type="match status" value="1"/>
</dbReference>
<accession>A0AB40D4C5</accession>
<dbReference type="InterPro" id="IPR039361">
    <property type="entry name" value="Cyclin"/>
</dbReference>
<gene>
    <name evidence="8" type="primary">LOC120283609</name>
</gene>
<evidence type="ECO:0000256" key="1">
    <source>
        <dbReference type="ARBA" id="ARBA00009065"/>
    </source>
</evidence>
<evidence type="ECO:0000256" key="3">
    <source>
        <dbReference type="ARBA" id="ARBA00023127"/>
    </source>
</evidence>
<dbReference type="InterPro" id="IPR036915">
    <property type="entry name" value="Cyclin-like_sf"/>
</dbReference>
<evidence type="ECO:0000259" key="6">
    <source>
        <dbReference type="SMART" id="SM00385"/>
    </source>
</evidence>
<dbReference type="CDD" id="cd20543">
    <property type="entry name" value="CYCLIN_AtCycD-like_rpt1"/>
    <property type="match status" value="1"/>
</dbReference>
<keyword evidence="2" id="KW-0132">Cell division</keyword>
<dbReference type="Proteomes" id="UP001515500">
    <property type="component" value="Chromosome 19"/>
</dbReference>
<evidence type="ECO:0000313" key="7">
    <source>
        <dbReference type="Proteomes" id="UP001515500"/>
    </source>
</evidence>